<evidence type="ECO:0000256" key="1">
    <source>
        <dbReference type="SAM" id="MobiDB-lite"/>
    </source>
</evidence>
<sequence length="84" mass="9113">MKDIAFLLADVWLIVVAFSCGWKFLRHYGNWLLGLECLVVGVSATNFLVGSLLGPKPAASRFPSPSSSTRSPGHSASRSSWCWA</sequence>
<proteinExistence type="predicted"/>
<organism evidence="3 4">
    <name type="scientific">Mycolicibacterium fortuitum</name>
    <name type="common">Mycobacterium fortuitum</name>
    <dbReference type="NCBI Taxonomy" id="1766"/>
    <lineage>
        <taxon>Bacteria</taxon>
        <taxon>Bacillati</taxon>
        <taxon>Actinomycetota</taxon>
        <taxon>Actinomycetes</taxon>
        <taxon>Mycobacteriales</taxon>
        <taxon>Mycobacteriaceae</taxon>
        <taxon>Mycolicibacterium</taxon>
    </lineage>
</organism>
<reference evidence="3 4" key="1">
    <citation type="submission" date="2018-06" db="EMBL/GenBank/DDBJ databases">
        <authorList>
            <consortium name="Pathogen Informatics"/>
            <person name="Doyle S."/>
        </authorList>
    </citation>
    <scope>NUCLEOTIDE SEQUENCE [LARGE SCALE GENOMIC DNA]</scope>
    <source>
        <strain evidence="3 4">NCTC1542</strain>
    </source>
</reference>
<evidence type="ECO:0000256" key="2">
    <source>
        <dbReference type="SAM" id="Phobius"/>
    </source>
</evidence>
<dbReference type="Proteomes" id="UP000255389">
    <property type="component" value="Unassembled WGS sequence"/>
</dbReference>
<feature type="region of interest" description="Disordered" evidence="1">
    <location>
        <begin position="56"/>
        <end position="84"/>
    </location>
</feature>
<name>A0A378V2B2_MYCFO</name>
<keyword evidence="2" id="KW-0472">Membrane</keyword>
<protein>
    <submittedName>
        <fullName evidence="3">Uncharacterized protein</fullName>
    </submittedName>
</protein>
<dbReference type="EMBL" id="UGQY01000004">
    <property type="protein sequence ID" value="SUA03911.1"/>
    <property type="molecule type" value="Genomic_DNA"/>
</dbReference>
<feature type="transmembrane region" description="Helical" evidence="2">
    <location>
        <begin position="31"/>
        <end position="53"/>
    </location>
</feature>
<feature type="transmembrane region" description="Helical" evidence="2">
    <location>
        <begin position="7"/>
        <end position="25"/>
    </location>
</feature>
<accession>A0A378V2B2</accession>
<evidence type="ECO:0000313" key="3">
    <source>
        <dbReference type="EMBL" id="SUA03911.1"/>
    </source>
</evidence>
<evidence type="ECO:0000313" key="4">
    <source>
        <dbReference type="Proteomes" id="UP000255389"/>
    </source>
</evidence>
<keyword evidence="2" id="KW-0812">Transmembrane</keyword>
<gene>
    <name evidence="3" type="ORF">NCTC1542_05404</name>
</gene>
<keyword evidence="2" id="KW-1133">Transmembrane helix</keyword>
<dbReference type="AlphaFoldDB" id="A0A378V2B2"/>